<evidence type="ECO:0000256" key="5">
    <source>
        <dbReference type="ARBA" id="ARBA00023274"/>
    </source>
</evidence>
<evidence type="ECO:0000313" key="10">
    <source>
        <dbReference type="Proteomes" id="UP001396334"/>
    </source>
</evidence>
<reference evidence="9 10" key="1">
    <citation type="journal article" date="2024" name="G3 (Bethesda)">
        <title>Genome assembly of Hibiscus sabdariffa L. provides insights into metabolisms of medicinal natural products.</title>
        <authorList>
            <person name="Kim T."/>
        </authorList>
    </citation>
    <scope>NUCLEOTIDE SEQUENCE [LARGE SCALE GENOMIC DNA]</scope>
    <source>
        <strain evidence="9">TK-2024</strain>
        <tissue evidence="9">Old leaves</tissue>
    </source>
</reference>
<keyword evidence="10" id="KW-1185">Reference proteome</keyword>
<evidence type="ECO:0000256" key="2">
    <source>
        <dbReference type="ARBA" id="ARBA00009083"/>
    </source>
</evidence>
<dbReference type="Proteomes" id="UP001396334">
    <property type="component" value="Unassembled WGS sequence"/>
</dbReference>
<comment type="caution">
    <text evidence="9">The sequence shown here is derived from an EMBL/GenBank/DDBJ whole genome shotgun (WGS) entry which is preliminary data.</text>
</comment>
<evidence type="ECO:0000256" key="7">
    <source>
        <dbReference type="ARBA" id="ARBA00042804"/>
    </source>
</evidence>
<evidence type="ECO:0000256" key="4">
    <source>
        <dbReference type="ARBA" id="ARBA00023128"/>
    </source>
</evidence>
<dbReference type="InterPro" id="IPR001209">
    <property type="entry name" value="Ribosomal_uS14"/>
</dbReference>
<proteinExistence type="inferred from homology"/>
<name>A0ABR2T7I8_9ROSI</name>
<comment type="similarity">
    <text evidence="2">Belongs to the universal ribosomal protein uS14 family.</text>
</comment>
<keyword evidence="4" id="KW-0496">Mitochondrion</keyword>
<evidence type="ECO:0000256" key="1">
    <source>
        <dbReference type="ARBA" id="ARBA00004173"/>
    </source>
</evidence>
<protein>
    <recommendedName>
        <fullName evidence="6">Small ribosomal subunit protein uS14m</fullName>
    </recommendedName>
    <alternativeName>
        <fullName evidence="7">Ribosomal protein S14, mitochondrial</fullName>
    </alternativeName>
</protein>
<evidence type="ECO:0000256" key="8">
    <source>
        <dbReference type="SAM" id="MobiDB-lite"/>
    </source>
</evidence>
<organism evidence="9 10">
    <name type="scientific">Hibiscus sabdariffa</name>
    <name type="common">roselle</name>
    <dbReference type="NCBI Taxonomy" id="183260"/>
    <lineage>
        <taxon>Eukaryota</taxon>
        <taxon>Viridiplantae</taxon>
        <taxon>Streptophyta</taxon>
        <taxon>Embryophyta</taxon>
        <taxon>Tracheophyta</taxon>
        <taxon>Spermatophyta</taxon>
        <taxon>Magnoliopsida</taxon>
        <taxon>eudicotyledons</taxon>
        <taxon>Gunneridae</taxon>
        <taxon>Pentapetalae</taxon>
        <taxon>rosids</taxon>
        <taxon>malvids</taxon>
        <taxon>Malvales</taxon>
        <taxon>Malvaceae</taxon>
        <taxon>Malvoideae</taxon>
        <taxon>Hibiscus</taxon>
    </lineage>
</organism>
<feature type="compositionally biased region" description="Pro residues" evidence="8">
    <location>
        <begin position="87"/>
        <end position="104"/>
    </location>
</feature>
<dbReference type="EMBL" id="JBBPBN010000008">
    <property type="protein sequence ID" value="KAK9033332.1"/>
    <property type="molecule type" value="Genomic_DNA"/>
</dbReference>
<dbReference type="Gene3D" id="1.10.287.1480">
    <property type="match status" value="1"/>
</dbReference>
<evidence type="ECO:0000256" key="3">
    <source>
        <dbReference type="ARBA" id="ARBA00022980"/>
    </source>
</evidence>
<feature type="region of interest" description="Disordered" evidence="8">
    <location>
        <begin position="68"/>
        <end position="110"/>
    </location>
</feature>
<accession>A0ABR2T7I8</accession>
<dbReference type="PANTHER" id="PTHR19836:SF30">
    <property type="entry name" value="RIBOSOMAL PROTEIN S14"/>
    <property type="match status" value="1"/>
</dbReference>
<dbReference type="SUPFAM" id="SSF57716">
    <property type="entry name" value="Glucocorticoid receptor-like (DNA-binding domain)"/>
    <property type="match status" value="1"/>
</dbReference>
<evidence type="ECO:0000256" key="6">
    <source>
        <dbReference type="ARBA" id="ARBA00040774"/>
    </source>
</evidence>
<comment type="subcellular location">
    <subcellularLocation>
        <location evidence="1">Mitochondrion</location>
    </subcellularLocation>
</comment>
<gene>
    <name evidence="9" type="ORF">V6N11_018365</name>
</gene>
<sequence>MRGKLSKMSEKRNIRDHKRRLLAAKYELRRKLYKAFCKDPDLPSDMRDKHRYKLSKLPRNSSFARFHWEFRDQRKTPRTGSQRKQVPPDPTSPDPTPEPAPNPAPMDYLPLQEDGQRRVELGDRLQINTIGHPLLDSIYDAIIETQFRTELQIEKALCSDRVHDHLFLEQRHHIRGFLFYPNCRAFSLDTYNTHLSQIENHGTHRSLPYRRLMDAIYNKELFIDFDGIKKRRAWYSSSLSAAFLLLIVKWNSLWNSLPELQN</sequence>
<keyword evidence="3" id="KW-0689">Ribosomal protein</keyword>
<dbReference type="PANTHER" id="PTHR19836">
    <property type="entry name" value="30S RIBOSOMAL PROTEIN S14"/>
    <property type="match status" value="1"/>
</dbReference>
<evidence type="ECO:0000313" key="9">
    <source>
        <dbReference type="EMBL" id="KAK9033332.1"/>
    </source>
</evidence>
<keyword evidence="5" id="KW-0687">Ribonucleoprotein</keyword>